<dbReference type="AlphaFoldDB" id="A0A397T5T0"/>
<reference evidence="1 2" key="1">
    <citation type="submission" date="2018-06" db="EMBL/GenBank/DDBJ databases">
        <title>Comparative genomics reveals the genomic features of Rhizophagus irregularis, R. cerebriforme, R. diaphanum and Gigaspora rosea, and their symbiotic lifestyle signature.</title>
        <authorList>
            <person name="Morin E."/>
            <person name="San Clemente H."/>
            <person name="Chen E.C.H."/>
            <person name="De La Providencia I."/>
            <person name="Hainaut M."/>
            <person name="Kuo A."/>
            <person name="Kohler A."/>
            <person name="Murat C."/>
            <person name="Tang N."/>
            <person name="Roy S."/>
            <person name="Loubradou J."/>
            <person name="Henrissat B."/>
            <person name="Grigoriev I.V."/>
            <person name="Corradi N."/>
            <person name="Roux C."/>
            <person name="Martin F.M."/>
        </authorList>
    </citation>
    <scope>NUCLEOTIDE SEQUENCE [LARGE SCALE GENOMIC DNA]</scope>
    <source>
        <strain evidence="1 2">DAOM 227022</strain>
    </source>
</reference>
<organism evidence="1 2">
    <name type="scientific">Glomus cerebriforme</name>
    <dbReference type="NCBI Taxonomy" id="658196"/>
    <lineage>
        <taxon>Eukaryota</taxon>
        <taxon>Fungi</taxon>
        <taxon>Fungi incertae sedis</taxon>
        <taxon>Mucoromycota</taxon>
        <taxon>Glomeromycotina</taxon>
        <taxon>Glomeromycetes</taxon>
        <taxon>Glomerales</taxon>
        <taxon>Glomeraceae</taxon>
        <taxon>Glomus</taxon>
    </lineage>
</organism>
<dbReference type="EMBL" id="QKYT01000145">
    <property type="protein sequence ID" value="RIA91685.1"/>
    <property type="molecule type" value="Genomic_DNA"/>
</dbReference>
<sequence length="248" mass="29145">MSSGAKEDNEVIEVIVLNDLHDYIVQLLNTHTTQMENKENMPPFCFEYQIDISTLTNSEKEVADILVKLIEEADEFVWNYHQSHAGRNATTYWYYCSQRLNLACKSKKHQDSLKHRDANVMPINTEVTQDIKDFIKNNIDLLLREIYTQLVSKGLDLSIRQKQIHFWWSKLGQNRYRHDDDAFKSTIIWIKENYNNIILEETIPVRAIAFTTGIYEKFKEMDMKIRECGIDATYNTNNFGFELIRSSG</sequence>
<dbReference type="STRING" id="658196.A0A397T5T0"/>
<evidence type="ECO:0000313" key="2">
    <source>
        <dbReference type="Proteomes" id="UP000265703"/>
    </source>
</evidence>
<evidence type="ECO:0000313" key="1">
    <source>
        <dbReference type="EMBL" id="RIA91685.1"/>
    </source>
</evidence>
<protein>
    <submittedName>
        <fullName evidence="1">Uncharacterized protein</fullName>
    </submittedName>
</protein>
<comment type="caution">
    <text evidence="1">The sequence shown here is derived from an EMBL/GenBank/DDBJ whole genome shotgun (WGS) entry which is preliminary data.</text>
</comment>
<dbReference type="Proteomes" id="UP000265703">
    <property type="component" value="Unassembled WGS sequence"/>
</dbReference>
<keyword evidence="2" id="KW-1185">Reference proteome</keyword>
<dbReference type="OrthoDB" id="2448291at2759"/>
<gene>
    <name evidence="1" type="ORF">C1645_821709</name>
</gene>
<accession>A0A397T5T0</accession>
<name>A0A397T5T0_9GLOM</name>
<proteinExistence type="predicted"/>